<dbReference type="HOGENOM" id="CLU_2835201_0_0_1"/>
<dbReference type="AlphaFoldDB" id="A0A0D3GTL8"/>
<proteinExistence type="predicted"/>
<evidence type="ECO:0000313" key="1">
    <source>
        <dbReference type="EnsemblPlants" id="OBART07G22400.9"/>
    </source>
</evidence>
<dbReference type="Proteomes" id="UP000026960">
    <property type="component" value="Chromosome 7"/>
</dbReference>
<organism evidence="1">
    <name type="scientific">Oryza barthii</name>
    <dbReference type="NCBI Taxonomy" id="65489"/>
    <lineage>
        <taxon>Eukaryota</taxon>
        <taxon>Viridiplantae</taxon>
        <taxon>Streptophyta</taxon>
        <taxon>Embryophyta</taxon>
        <taxon>Tracheophyta</taxon>
        <taxon>Spermatophyta</taxon>
        <taxon>Magnoliopsida</taxon>
        <taxon>Liliopsida</taxon>
        <taxon>Poales</taxon>
        <taxon>Poaceae</taxon>
        <taxon>BOP clade</taxon>
        <taxon>Oryzoideae</taxon>
        <taxon>Oryzeae</taxon>
        <taxon>Oryzinae</taxon>
        <taxon>Oryza</taxon>
    </lineage>
</organism>
<reference evidence="1" key="2">
    <citation type="submission" date="2015-03" db="UniProtKB">
        <authorList>
            <consortium name="EnsemblPlants"/>
        </authorList>
    </citation>
    <scope>IDENTIFICATION</scope>
</reference>
<dbReference type="Gramene" id="OBART07G22400.9">
    <property type="protein sequence ID" value="OBART07G22400.9"/>
    <property type="gene ID" value="OBART07G22400"/>
</dbReference>
<sequence length="66" mass="7738">MIHKSNKGIFTVSRKLLYIYKALDFCLALGLQTCRTSPALDANIAGHFVILFFYRLREMKKLDRRM</sequence>
<keyword evidence="2" id="KW-1185">Reference proteome</keyword>
<dbReference type="EnsemblPlants" id="OBART07G22400.9">
    <property type="protein sequence ID" value="OBART07G22400.9"/>
    <property type="gene ID" value="OBART07G22400"/>
</dbReference>
<protein>
    <submittedName>
        <fullName evidence="1">Uncharacterized protein</fullName>
    </submittedName>
</protein>
<accession>A0A0D3GTL8</accession>
<reference evidence="1" key="1">
    <citation type="journal article" date="2009" name="Rice">
        <title>De Novo Next Generation Sequencing of Plant Genomes.</title>
        <authorList>
            <person name="Rounsley S."/>
            <person name="Marri P.R."/>
            <person name="Yu Y."/>
            <person name="He R."/>
            <person name="Sisneros N."/>
            <person name="Goicoechea J.L."/>
            <person name="Lee S.J."/>
            <person name="Angelova A."/>
            <person name="Kudrna D."/>
            <person name="Luo M."/>
            <person name="Affourtit J."/>
            <person name="Desany B."/>
            <person name="Knight J."/>
            <person name="Niazi F."/>
            <person name="Egholm M."/>
            <person name="Wing R.A."/>
        </authorList>
    </citation>
    <scope>NUCLEOTIDE SEQUENCE [LARGE SCALE GENOMIC DNA]</scope>
    <source>
        <strain evidence="1">cv. IRGC 105608</strain>
    </source>
</reference>
<name>A0A0D3GTL8_9ORYZ</name>
<evidence type="ECO:0000313" key="2">
    <source>
        <dbReference type="Proteomes" id="UP000026960"/>
    </source>
</evidence>